<dbReference type="Proteomes" id="UP000030760">
    <property type="component" value="Unassembled WGS sequence"/>
</dbReference>
<gene>
    <name evidence="1" type="ORF">SBD_1931</name>
</gene>
<evidence type="ECO:0000313" key="1">
    <source>
        <dbReference type="EMBL" id="EMF56602.1"/>
    </source>
</evidence>
<reference evidence="2" key="1">
    <citation type="journal article" date="2013" name="Genome Announc.">
        <title>Draft Genome Sequence of Streptomyces bottropensis ATCC 25435, a Bottromycin-Producing Actinomycete.</title>
        <authorList>
            <person name="Zhang H."/>
            <person name="Zhou W."/>
            <person name="Zhuang Y."/>
            <person name="Liang X."/>
            <person name="Liu T."/>
        </authorList>
    </citation>
    <scope>NUCLEOTIDE SEQUENCE [LARGE SCALE GENOMIC DNA]</scope>
    <source>
        <strain evidence="2">ATCC 25435</strain>
    </source>
</reference>
<accession>M3DII2</accession>
<dbReference type="AlphaFoldDB" id="M3DII2"/>
<proteinExistence type="predicted"/>
<protein>
    <submittedName>
        <fullName evidence="1">Uncharacterized protein</fullName>
    </submittedName>
</protein>
<dbReference type="EMBL" id="KB405061">
    <property type="protein sequence ID" value="EMF56602.1"/>
    <property type="molecule type" value="Genomic_DNA"/>
</dbReference>
<evidence type="ECO:0000313" key="2">
    <source>
        <dbReference type="Proteomes" id="UP000030760"/>
    </source>
</evidence>
<name>M3DII2_9ACTN</name>
<organism evidence="1 2">
    <name type="scientific">Streptomyces bottropensis ATCC 25435</name>
    <dbReference type="NCBI Taxonomy" id="1054862"/>
    <lineage>
        <taxon>Bacteria</taxon>
        <taxon>Bacillati</taxon>
        <taxon>Actinomycetota</taxon>
        <taxon>Actinomycetes</taxon>
        <taxon>Kitasatosporales</taxon>
        <taxon>Streptomycetaceae</taxon>
        <taxon>Streptomyces</taxon>
    </lineage>
</organism>
<sequence length="73" mass="8306">MSGVGYETNPELIKEFDQRALFRRYRIVFWACSAGLPATVPARSARCSVLFRPTFRPEFRPVFRRASGCCSDG</sequence>